<dbReference type="InterPro" id="IPR042070">
    <property type="entry name" value="PucR_C-HTH_sf"/>
</dbReference>
<comment type="similarity">
    <text evidence="1">Belongs to the CdaR family.</text>
</comment>
<dbReference type="Pfam" id="PF13556">
    <property type="entry name" value="HTH_30"/>
    <property type="match status" value="1"/>
</dbReference>
<dbReference type="PANTHER" id="PTHR33744:SF16">
    <property type="entry name" value="CARBOHYDRATE DIACID REGULATOR"/>
    <property type="match status" value="1"/>
</dbReference>
<accession>A0A1D9P5N4</accession>
<dbReference type="AlphaFoldDB" id="A0A1D9P5N4"/>
<dbReference type="OrthoDB" id="9792148at2"/>
<dbReference type="Proteomes" id="UP000179284">
    <property type="component" value="Chromosome I"/>
</dbReference>
<evidence type="ECO:0000313" key="4">
    <source>
        <dbReference type="EMBL" id="AOZ97654.1"/>
    </source>
</evidence>
<dbReference type="PANTHER" id="PTHR33744">
    <property type="entry name" value="CARBOHYDRATE DIACID REGULATOR"/>
    <property type="match status" value="1"/>
</dbReference>
<dbReference type="InterPro" id="IPR041522">
    <property type="entry name" value="CdaR_GGDEF"/>
</dbReference>
<dbReference type="SUPFAM" id="SSF46689">
    <property type="entry name" value="Homeodomain-like"/>
    <property type="match status" value="1"/>
</dbReference>
<protein>
    <submittedName>
        <fullName evidence="4">CdaR family transcriptional regulator</fullName>
    </submittedName>
</protein>
<dbReference type="InterPro" id="IPR025736">
    <property type="entry name" value="PucR_C-HTH_dom"/>
</dbReference>
<feature type="domain" description="CdaR GGDEF-like" evidence="3">
    <location>
        <begin position="126"/>
        <end position="242"/>
    </location>
</feature>
<dbReference type="Gene3D" id="1.10.10.2840">
    <property type="entry name" value="PucR C-terminal helix-turn-helix domain"/>
    <property type="match status" value="1"/>
</dbReference>
<gene>
    <name evidence="4" type="ORF">bhn_I2622</name>
</gene>
<feature type="domain" description="PucR C-terminal helix-turn-helix" evidence="2">
    <location>
        <begin position="294"/>
        <end position="350"/>
    </location>
</feature>
<proteinExistence type="inferred from homology"/>
<evidence type="ECO:0000259" key="2">
    <source>
        <dbReference type="Pfam" id="PF13556"/>
    </source>
</evidence>
<dbReference type="InterPro" id="IPR009057">
    <property type="entry name" value="Homeodomain-like_sf"/>
</dbReference>
<evidence type="ECO:0000313" key="5">
    <source>
        <dbReference type="Proteomes" id="UP000179284"/>
    </source>
</evidence>
<evidence type="ECO:0000259" key="3">
    <source>
        <dbReference type="Pfam" id="PF17853"/>
    </source>
</evidence>
<organism evidence="4 5">
    <name type="scientific">Butyrivibrio hungatei</name>
    <dbReference type="NCBI Taxonomy" id="185008"/>
    <lineage>
        <taxon>Bacteria</taxon>
        <taxon>Bacillati</taxon>
        <taxon>Bacillota</taxon>
        <taxon>Clostridia</taxon>
        <taxon>Lachnospirales</taxon>
        <taxon>Lachnospiraceae</taxon>
        <taxon>Butyrivibrio</taxon>
    </lineage>
</organism>
<sequence length="363" mass="40936">MISGQTIKGSIEELGAITKVDLCVMDLNGEVIATTTDRDLLDISIIISFANSPVDSQVIGDVHLFKILDEGEPLYVLLAKGDSEHAYMVGKIGVSQLQNLIVAYKERYDRNNFFQNLLLDNMLLIDVYNRARKLKIETSVPRVIILVEIKHSQDNTAQELLSGMFAPHSGDYVTAVDENSVILIKTLSKGQSYEEVAQIATTIVDMMNTEAMLSVRVSYGTIVEEIKDLSKSYKEAKMALEVGKIFYAEKRVNAYNTLGIGRLIYQLPESLCKIFIDEIFGGKEVPDDLDEETLNTIAKFFENNLNVSETSRQLFVHRNTLVYRIEKLEKSSGLDVRKFDDALTFKIALMVINYMKYLDNKNN</sequence>
<evidence type="ECO:0000256" key="1">
    <source>
        <dbReference type="ARBA" id="ARBA00006754"/>
    </source>
</evidence>
<dbReference type="RefSeq" id="WP_071177236.1">
    <property type="nucleotide sequence ID" value="NZ_CP017831.1"/>
</dbReference>
<reference evidence="5" key="1">
    <citation type="submission" date="2016-10" db="EMBL/GenBank/DDBJ databases">
        <title>The complete genome sequence of the rumen bacterium Butyrivibrio hungatei MB2003.</title>
        <authorList>
            <person name="Palevich N."/>
            <person name="Kelly W.J."/>
            <person name="Leahy S.C."/>
            <person name="Altermann E."/>
            <person name="Rakonjac J."/>
            <person name="Attwood G.T."/>
        </authorList>
    </citation>
    <scope>NUCLEOTIDE SEQUENCE [LARGE SCALE GENOMIC DNA]</scope>
    <source>
        <strain evidence="5">MB2003</strain>
    </source>
</reference>
<dbReference type="EMBL" id="CP017831">
    <property type="protein sequence ID" value="AOZ97654.1"/>
    <property type="molecule type" value="Genomic_DNA"/>
</dbReference>
<dbReference type="InterPro" id="IPR051448">
    <property type="entry name" value="CdaR-like_regulators"/>
</dbReference>
<keyword evidence="5" id="KW-1185">Reference proteome</keyword>
<name>A0A1D9P5N4_9FIRM</name>
<dbReference type="KEGG" id="bhu:bhn_I2622"/>
<dbReference type="Pfam" id="PF17853">
    <property type="entry name" value="GGDEF_2"/>
    <property type="match status" value="1"/>
</dbReference>